<reference evidence="2 3" key="1">
    <citation type="submission" date="2020-02" db="EMBL/GenBank/DDBJ databases">
        <title>Complete genome sequence of Flavobacteriaceae bacterium.</title>
        <authorList>
            <person name="Kim S.-J."/>
            <person name="Kim Y.-S."/>
            <person name="Kim K.-H."/>
        </authorList>
    </citation>
    <scope>NUCLEOTIDE SEQUENCE [LARGE SCALE GENOMIC DNA]</scope>
    <source>
        <strain evidence="2 3">RR4-40</strain>
    </source>
</reference>
<dbReference type="PROSITE" id="PS51257">
    <property type="entry name" value="PROKAR_LIPOPROTEIN"/>
    <property type="match status" value="1"/>
</dbReference>
<keyword evidence="1" id="KW-0812">Transmembrane</keyword>
<organism evidence="2 3">
    <name type="scientific">Rasiella rasia</name>
    <dbReference type="NCBI Taxonomy" id="2744027"/>
    <lineage>
        <taxon>Bacteria</taxon>
        <taxon>Pseudomonadati</taxon>
        <taxon>Bacteroidota</taxon>
        <taxon>Flavobacteriia</taxon>
        <taxon>Flavobacteriales</taxon>
        <taxon>Flavobacteriaceae</taxon>
        <taxon>Rasiella</taxon>
    </lineage>
</organism>
<evidence type="ECO:0000313" key="2">
    <source>
        <dbReference type="EMBL" id="QIE58308.1"/>
    </source>
</evidence>
<feature type="transmembrane region" description="Helical" evidence="1">
    <location>
        <begin position="278"/>
        <end position="294"/>
    </location>
</feature>
<dbReference type="RefSeq" id="WP_164678315.1">
    <property type="nucleotide sequence ID" value="NZ_CP049057.1"/>
</dbReference>
<feature type="transmembrane region" description="Helical" evidence="1">
    <location>
        <begin position="60"/>
        <end position="79"/>
    </location>
</feature>
<dbReference type="Proteomes" id="UP000505306">
    <property type="component" value="Chromosome"/>
</dbReference>
<name>A0A6G6GID3_9FLAO</name>
<keyword evidence="3" id="KW-1185">Reference proteome</keyword>
<dbReference type="AlphaFoldDB" id="A0A6G6GID3"/>
<feature type="transmembrane region" description="Helical" evidence="1">
    <location>
        <begin position="241"/>
        <end position="258"/>
    </location>
</feature>
<feature type="transmembrane region" description="Helical" evidence="1">
    <location>
        <begin position="176"/>
        <end position="194"/>
    </location>
</feature>
<feature type="transmembrane region" description="Helical" evidence="1">
    <location>
        <begin position="300"/>
        <end position="320"/>
    </location>
</feature>
<accession>A0A6G6GID3</accession>
<sequence>MISIDKLNFLLIILSFVLACFLPFELFLFSYAFFGPLHYLTETNWIRDKKYFVDNTHWKYIVFISAIIYSLPYIFSLPFWSHLLDESTISFFTKNLVKYTNMLLLFVLVSAISSAFFKTYKAFIISFMFTLGFSFWLYTTDIYILILGLLLPTIIHVYVFTILFMIYGIRKEKNTFGIVNVALVLLLPISLFFIDLDFFSYRFSDIIKANYIDNNFHVLNANLANIFGVYEDLKFFFYEKIDLKIQIFIAFAYLYHYLNWFSKTTIIGWHKQLNRKKTIIIFSVWIVLLAAYYYDYRLGLILSIFFSISHVMFEFPLNIITIKQIFRLK</sequence>
<keyword evidence="1" id="KW-1133">Transmembrane helix</keyword>
<gene>
    <name evidence="2" type="ORF">G5B37_01605</name>
</gene>
<protein>
    <submittedName>
        <fullName evidence="2">Uncharacterized protein</fullName>
    </submittedName>
</protein>
<feature type="transmembrane region" description="Helical" evidence="1">
    <location>
        <begin position="12"/>
        <end position="39"/>
    </location>
</feature>
<feature type="transmembrane region" description="Helical" evidence="1">
    <location>
        <begin position="99"/>
        <end position="117"/>
    </location>
</feature>
<evidence type="ECO:0000256" key="1">
    <source>
        <dbReference type="SAM" id="Phobius"/>
    </source>
</evidence>
<proteinExistence type="predicted"/>
<evidence type="ECO:0000313" key="3">
    <source>
        <dbReference type="Proteomes" id="UP000505306"/>
    </source>
</evidence>
<dbReference type="EMBL" id="CP049057">
    <property type="protein sequence ID" value="QIE58308.1"/>
    <property type="molecule type" value="Genomic_DNA"/>
</dbReference>
<feature type="transmembrane region" description="Helical" evidence="1">
    <location>
        <begin position="144"/>
        <end position="169"/>
    </location>
</feature>
<dbReference type="KEGG" id="mgel:G5B37_01605"/>
<keyword evidence="1" id="KW-0472">Membrane</keyword>